<dbReference type="EMBL" id="PFLW01000058">
    <property type="protein sequence ID" value="PIY88952.1"/>
    <property type="molecule type" value="Genomic_DNA"/>
</dbReference>
<dbReference type="PANTHER" id="PTHR11548:SF1">
    <property type="entry name" value="THYMIDYLATE SYNTHASE 1"/>
    <property type="match status" value="1"/>
</dbReference>
<keyword evidence="2" id="KW-0808">Transferase</keyword>
<protein>
    <submittedName>
        <fullName evidence="4">Thymidylate synthase</fullName>
    </submittedName>
</protein>
<dbReference type="InterPro" id="IPR023451">
    <property type="entry name" value="Thymidate_synth/dCMP_Mease_dom"/>
</dbReference>
<comment type="caution">
    <text evidence="4">The sequence shown here is derived from an EMBL/GenBank/DDBJ whole genome shotgun (WGS) entry which is preliminary data.</text>
</comment>
<evidence type="ECO:0000256" key="2">
    <source>
        <dbReference type="ARBA" id="ARBA00022679"/>
    </source>
</evidence>
<organism evidence="4 5">
    <name type="scientific">Candidatus Nealsonbacteria bacterium CG_4_10_14_0_8_um_filter_37_14</name>
    <dbReference type="NCBI Taxonomy" id="1974684"/>
    <lineage>
        <taxon>Bacteria</taxon>
        <taxon>Candidatus Nealsoniibacteriota</taxon>
    </lineage>
</organism>
<dbReference type="GO" id="GO:0006231">
    <property type="term" value="P:dTMP biosynthetic process"/>
    <property type="evidence" value="ECO:0007669"/>
    <property type="project" value="TreeGrafter"/>
</dbReference>
<dbReference type="Pfam" id="PF00303">
    <property type="entry name" value="Thymidylat_synt"/>
    <property type="match status" value="1"/>
</dbReference>
<evidence type="ECO:0000313" key="5">
    <source>
        <dbReference type="Proteomes" id="UP000230767"/>
    </source>
</evidence>
<evidence type="ECO:0000256" key="1">
    <source>
        <dbReference type="ARBA" id="ARBA00022603"/>
    </source>
</evidence>
<dbReference type="InterPro" id="IPR045097">
    <property type="entry name" value="Thymidate_synth/dCMP_Mease"/>
</dbReference>
<dbReference type="InterPro" id="IPR036926">
    <property type="entry name" value="Thymidate_synth/dCMP_Mease_sf"/>
</dbReference>
<feature type="domain" description="Thymidylate synthase/dCMP hydroxymethylase" evidence="3">
    <location>
        <begin position="112"/>
        <end position="224"/>
    </location>
</feature>
<reference evidence="5" key="1">
    <citation type="submission" date="2017-09" db="EMBL/GenBank/DDBJ databases">
        <title>Depth-based differentiation of microbial function through sediment-hosted aquifers and enrichment of novel symbionts in the deep terrestrial subsurface.</title>
        <authorList>
            <person name="Probst A.J."/>
            <person name="Ladd B."/>
            <person name="Jarett J.K."/>
            <person name="Geller-Mcgrath D.E."/>
            <person name="Sieber C.M.K."/>
            <person name="Emerson J.B."/>
            <person name="Anantharaman K."/>
            <person name="Thomas B.C."/>
            <person name="Malmstrom R."/>
            <person name="Stieglmeier M."/>
            <person name="Klingl A."/>
            <person name="Woyke T."/>
            <person name="Ryan C.M."/>
            <person name="Banfield J.F."/>
        </authorList>
    </citation>
    <scope>NUCLEOTIDE SEQUENCE [LARGE SCALE GENOMIC DNA]</scope>
</reference>
<name>A0A2M7R6L0_9BACT</name>
<sequence length="224" mass="25945">MAKKREFLKVLTIRARDLPEAWWLSMERLFESGYKYKIDKGSFAGQQRMEFDFVTIQILHPGIRPLVPGIDLPQGVPPPADIDYIQKDYIFYMMTSIKKPNEAYTYGEYLEDQIPKVIKMYKEGGFETNQACMRIGDANSLTLSDPPCLTKIDTRIRYGKLHFHVDFRSWDLWAGFPTNLAAIQLLKEYMASEIGVKDGEIIATSKGLHLYEHSWELAKVVLRR</sequence>
<dbReference type="SUPFAM" id="SSF55831">
    <property type="entry name" value="Thymidylate synthase/dCMP hydroxymethylase"/>
    <property type="match status" value="1"/>
</dbReference>
<gene>
    <name evidence="4" type="ORF">COY73_02370</name>
</gene>
<keyword evidence="1" id="KW-0489">Methyltransferase</keyword>
<accession>A0A2M7R6L0</accession>
<dbReference type="GO" id="GO:0004799">
    <property type="term" value="F:thymidylate synthase activity"/>
    <property type="evidence" value="ECO:0007669"/>
    <property type="project" value="TreeGrafter"/>
</dbReference>
<evidence type="ECO:0000259" key="3">
    <source>
        <dbReference type="Pfam" id="PF00303"/>
    </source>
</evidence>
<dbReference type="Proteomes" id="UP000230767">
    <property type="component" value="Unassembled WGS sequence"/>
</dbReference>
<dbReference type="AlphaFoldDB" id="A0A2M7R6L0"/>
<dbReference type="GO" id="GO:0005829">
    <property type="term" value="C:cytosol"/>
    <property type="evidence" value="ECO:0007669"/>
    <property type="project" value="TreeGrafter"/>
</dbReference>
<evidence type="ECO:0000313" key="4">
    <source>
        <dbReference type="EMBL" id="PIY88952.1"/>
    </source>
</evidence>
<proteinExistence type="predicted"/>
<dbReference type="GO" id="GO:0032259">
    <property type="term" value="P:methylation"/>
    <property type="evidence" value="ECO:0007669"/>
    <property type="project" value="UniProtKB-KW"/>
</dbReference>
<dbReference type="Gene3D" id="3.30.572.10">
    <property type="entry name" value="Thymidylate synthase/dCMP hydroxymethylase domain"/>
    <property type="match status" value="1"/>
</dbReference>
<dbReference type="PANTHER" id="PTHR11548">
    <property type="entry name" value="THYMIDYLATE SYNTHASE 1"/>
    <property type="match status" value="1"/>
</dbReference>